<evidence type="ECO:0000256" key="1">
    <source>
        <dbReference type="ARBA" id="ARBA00022723"/>
    </source>
</evidence>
<keyword evidence="2" id="KW-0106">Calcium</keyword>
<organism evidence="4 5">
    <name type="scientific">Canna indica</name>
    <name type="common">Indian-shot</name>
    <dbReference type="NCBI Taxonomy" id="4628"/>
    <lineage>
        <taxon>Eukaryota</taxon>
        <taxon>Viridiplantae</taxon>
        <taxon>Streptophyta</taxon>
        <taxon>Embryophyta</taxon>
        <taxon>Tracheophyta</taxon>
        <taxon>Spermatophyta</taxon>
        <taxon>Magnoliopsida</taxon>
        <taxon>Liliopsida</taxon>
        <taxon>Zingiberales</taxon>
        <taxon>Cannaceae</taxon>
        <taxon>Canna</taxon>
    </lineage>
</organism>
<keyword evidence="1" id="KW-0479">Metal-binding</keyword>
<dbReference type="PANTHER" id="PTHR46502">
    <property type="entry name" value="C2 DOMAIN-CONTAINING"/>
    <property type="match status" value="1"/>
</dbReference>
<dbReference type="PROSITE" id="PS50004">
    <property type="entry name" value="C2"/>
    <property type="match status" value="1"/>
</dbReference>
<dbReference type="GO" id="GO:0046872">
    <property type="term" value="F:metal ion binding"/>
    <property type="evidence" value="ECO:0007669"/>
    <property type="project" value="UniProtKB-KW"/>
</dbReference>
<dbReference type="EMBL" id="CP136895">
    <property type="protein sequence ID" value="WOL10114.1"/>
    <property type="molecule type" value="Genomic_DNA"/>
</dbReference>
<sequence length="182" mass="21145">MSKGRKGKTRSRMKGSSKYYVNLQYGSQSFTSKLTEEDEEKIWWNEKFTFELPSAEWKDMAKLKLSIMEKDKFHDEDLSVGEAMVYLRSVLREGNQKGFLQLKPAPYNVVLKDGTFKGEVKVGLKFISTVDVETEGRGCNMAERKQESIYRTILSFTVSRIPWPRFLFLCSRPTHPDSKKHI</sequence>
<protein>
    <recommendedName>
        <fullName evidence="3">C2 domain-containing protein</fullName>
    </recommendedName>
</protein>
<dbReference type="InterPro" id="IPR000008">
    <property type="entry name" value="C2_dom"/>
</dbReference>
<evidence type="ECO:0000256" key="2">
    <source>
        <dbReference type="ARBA" id="ARBA00022837"/>
    </source>
</evidence>
<evidence type="ECO:0000313" key="5">
    <source>
        <dbReference type="Proteomes" id="UP001327560"/>
    </source>
</evidence>
<evidence type="ECO:0000259" key="3">
    <source>
        <dbReference type="PROSITE" id="PS50004"/>
    </source>
</evidence>
<dbReference type="Pfam" id="PF00168">
    <property type="entry name" value="C2"/>
    <property type="match status" value="1"/>
</dbReference>
<feature type="domain" description="C2" evidence="3">
    <location>
        <begin position="1"/>
        <end position="100"/>
    </location>
</feature>
<name>A0AAQ3KL62_9LILI</name>
<dbReference type="SUPFAM" id="SSF49562">
    <property type="entry name" value="C2 domain (Calcium/lipid-binding domain, CaLB)"/>
    <property type="match status" value="1"/>
</dbReference>
<evidence type="ECO:0000313" key="4">
    <source>
        <dbReference type="EMBL" id="WOL10114.1"/>
    </source>
</evidence>
<dbReference type="AlphaFoldDB" id="A0AAQ3KL62"/>
<reference evidence="4 5" key="1">
    <citation type="submission" date="2023-10" db="EMBL/GenBank/DDBJ databases">
        <title>Chromosome-scale genome assembly provides insights into flower coloration mechanisms of Canna indica.</title>
        <authorList>
            <person name="Li C."/>
        </authorList>
    </citation>
    <scope>NUCLEOTIDE SEQUENCE [LARGE SCALE GENOMIC DNA]</scope>
    <source>
        <tissue evidence="4">Flower</tissue>
    </source>
</reference>
<accession>A0AAQ3KL62</accession>
<keyword evidence="5" id="KW-1185">Reference proteome</keyword>
<dbReference type="InterPro" id="IPR035892">
    <property type="entry name" value="C2_domain_sf"/>
</dbReference>
<dbReference type="Proteomes" id="UP001327560">
    <property type="component" value="Chromosome 6"/>
</dbReference>
<dbReference type="PANTHER" id="PTHR46502:SF14">
    <property type="entry name" value="CALCIUM-DEPENDENT LIPID-BINDING (CALB DOMAIN) FAMILY PROTEIN"/>
    <property type="match status" value="1"/>
</dbReference>
<gene>
    <name evidence="4" type="ORF">Cni_G18868</name>
</gene>
<proteinExistence type="predicted"/>
<dbReference type="Gene3D" id="2.60.40.150">
    <property type="entry name" value="C2 domain"/>
    <property type="match status" value="1"/>
</dbReference>